<dbReference type="eggNOG" id="ENOG502RY60">
    <property type="taxonomic scope" value="Eukaryota"/>
</dbReference>
<dbReference type="Pfam" id="PF05721">
    <property type="entry name" value="PhyH"/>
    <property type="match status" value="1"/>
</dbReference>
<dbReference type="Gene3D" id="2.60.120.620">
    <property type="entry name" value="q2cbj1_9rhob like domain"/>
    <property type="match status" value="1"/>
</dbReference>
<dbReference type="Proteomes" id="UP000011761">
    <property type="component" value="Unassembled WGS sequence"/>
</dbReference>
<dbReference type="EMBL" id="KB445563">
    <property type="protein sequence ID" value="EMC91894.1"/>
    <property type="molecule type" value="Genomic_DNA"/>
</dbReference>
<comment type="similarity">
    <text evidence="2">Belongs to the PhyH family.</text>
</comment>
<accession>M2MYY1</accession>
<sequence>MPFILDKEQKSSLDRNGYSIIRDLLTASETEELQRWAQEMPYEEINSDGKRVLCRTENYAGSHAGLNALLRGEHLLSVLRELAGEDMVLFKEKINYKLAGSGGFAAHIDSTAYVQVKQIKHLAILLAVDPSDLSNGGLEVVNGSHRLKVPIGADNCIEPSWIAQQTWTPVELKAGEALIFGSSLAHRSAANTSSQDRKALYATYNVASDGDLHDEYYRRRRTEYPPTHLRKPGERFEAGALRYGYGSPMLSVDLGHQLAV</sequence>
<dbReference type="HOGENOM" id="CLU_048953_10_0_1"/>
<dbReference type="AlphaFoldDB" id="M2MYY1"/>
<dbReference type="GO" id="GO:0016491">
    <property type="term" value="F:oxidoreductase activity"/>
    <property type="evidence" value="ECO:0007669"/>
    <property type="project" value="UniProtKB-ARBA"/>
</dbReference>
<dbReference type="SUPFAM" id="SSF51197">
    <property type="entry name" value="Clavaminate synthase-like"/>
    <property type="match status" value="1"/>
</dbReference>
<evidence type="ECO:0000256" key="2">
    <source>
        <dbReference type="ARBA" id="ARBA00005830"/>
    </source>
</evidence>
<dbReference type="OrthoDB" id="445007at2759"/>
<protein>
    <recommendedName>
        <fullName evidence="5">Fe2OG dioxygenase domain-containing protein</fullName>
    </recommendedName>
</protein>
<gene>
    <name evidence="3" type="ORF">BAUCODRAFT_152254</name>
</gene>
<dbReference type="GO" id="GO:0046872">
    <property type="term" value="F:metal ion binding"/>
    <property type="evidence" value="ECO:0007669"/>
    <property type="project" value="UniProtKB-ARBA"/>
</dbReference>
<name>M2MYY1_BAUPA</name>
<dbReference type="PANTHER" id="PTHR20883">
    <property type="entry name" value="PHYTANOYL-COA DIOXYGENASE DOMAIN CONTAINING 1"/>
    <property type="match status" value="1"/>
</dbReference>
<dbReference type="KEGG" id="bcom:BAUCODRAFT_152254"/>
<evidence type="ECO:0008006" key="5">
    <source>
        <dbReference type="Google" id="ProtNLM"/>
    </source>
</evidence>
<dbReference type="PANTHER" id="PTHR20883:SF48">
    <property type="entry name" value="ECTOINE DIOXYGENASE"/>
    <property type="match status" value="1"/>
</dbReference>
<dbReference type="GeneID" id="19109209"/>
<evidence type="ECO:0000313" key="4">
    <source>
        <dbReference type="Proteomes" id="UP000011761"/>
    </source>
</evidence>
<dbReference type="RefSeq" id="XP_007681277.1">
    <property type="nucleotide sequence ID" value="XM_007683087.1"/>
</dbReference>
<dbReference type="OMA" id="EWPATHM"/>
<evidence type="ECO:0000256" key="1">
    <source>
        <dbReference type="ARBA" id="ARBA00001962"/>
    </source>
</evidence>
<comment type="cofactor">
    <cofactor evidence="1">
        <name>Fe cation</name>
        <dbReference type="ChEBI" id="CHEBI:24875"/>
    </cofactor>
</comment>
<evidence type="ECO:0000313" key="3">
    <source>
        <dbReference type="EMBL" id="EMC91894.1"/>
    </source>
</evidence>
<organism evidence="3 4">
    <name type="scientific">Baudoinia panamericana (strain UAMH 10762)</name>
    <name type="common">Angels' share fungus</name>
    <name type="synonym">Baudoinia compniacensis (strain UAMH 10762)</name>
    <dbReference type="NCBI Taxonomy" id="717646"/>
    <lineage>
        <taxon>Eukaryota</taxon>
        <taxon>Fungi</taxon>
        <taxon>Dikarya</taxon>
        <taxon>Ascomycota</taxon>
        <taxon>Pezizomycotina</taxon>
        <taxon>Dothideomycetes</taxon>
        <taxon>Dothideomycetidae</taxon>
        <taxon>Mycosphaerellales</taxon>
        <taxon>Teratosphaeriaceae</taxon>
        <taxon>Baudoinia</taxon>
    </lineage>
</organism>
<keyword evidence="4" id="KW-1185">Reference proteome</keyword>
<proteinExistence type="inferred from homology"/>
<reference evidence="3 4" key="1">
    <citation type="journal article" date="2012" name="PLoS Pathog.">
        <title>Diverse lifestyles and strategies of plant pathogenesis encoded in the genomes of eighteen Dothideomycetes fungi.</title>
        <authorList>
            <person name="Ohm R.A."/>
            <person name="Feau N."/>
            <person name="Henrissat B."/>
            <person name="Schoch C.L."/>
            <person name="Horwitz B.A."/>
            <person name="Barry K.W."/>
            <person name="Condon B.J."/>
            <person name="Copeland A.C."/>
            <person name="Dhillon B."/>
            <person name="Glaser F."/>
            <person name="Hesse C.N."/>
            <person name="Kosti I."/>
            <person name="LaButti K."/>
            <person name="Lindquist E.A."/>
            <person name="Lucas S."/>
            <person name="Salamov A.A."/>
            <person name="Bradshaw R.E."/>
            <person name="Ciuffetti L."/>
            <person name="Hamelin R.C."/>
            <person name="Kema G.H.J."/>
            <person name="Lawrence C."/>
            <person name="Scott J.A."/>
            <person name="Spatafora J.W."/>
            <person name="Turgeon B.G."/>
            <person name="de Wit P.J.G.M."/>
            <person name="Zhong S."/>
            <person name="Goodwin S.B."/>
            <person name="Grigoriev I.V."/>
        </authorList>
    </citation>
    <scope>NUCLEOTIDE SEQUENCE [LARGE SCALE GENOMIC DNA]</scope>
    <source>
        <strain evidence="3 4">UAMH 10762</strain>
    </source>
</reference>
<dbReference type="InterPro" id="IPR008775">
    <property type="entry name" value="Phytyl_CoA_dOase-like"/>
</dbReference>
<dbReference type="STRING" id="717646.M2MYY1"/>